<organism evidence="2 3">
    <name type="scientific">Ensete ventricosum</name>
    <name type="common">Abyssinian banana</name>
    <name type="synonym">Musa ensete</name>
    <dbReference type="NCBI Taxonomy" id="4639"/>
    <lineage>
        <taxon>Eukaryota</taxon>
        <taxon>Viridiplantae</taxon>
        <taxon>Streptophyta</taxon>
        <taxon>Embryophyta</taxon>
        <taxon>Tracheophyta</taxon>
        <taxon>Spermatophyta</taxon>
        <taxon>Magnoliopsida</taxon>
        <taxon>Liliopsida</taxon>
        <taxon>Zingiberales</taxon>
        <taxon>Musaceae</taxon>
        <taxon>Ensete</taxon>
    </lineage>
</organism>
<evidence type="ECO:0000256" key="1">
    <source>
        <dbReference type="SAM" id="MobiDB-lite"/>
    </source>
</evidence>
<evidence type="ECO:0000313" key="3">
    <source>
        <dbReference type="Proteomes" id="UP000287651"/>
    </source>
</evidence>
<dbReference type="Proteomes" id="UP000287651">
    <property type="component" value="Unassembled WGS sequence"/>
</dbReference>
<accession>A0A426Z7R9</accession>
<proteinExistence type="predicted"/>
<evidence type="ECO:0000313" key="2">
    <source>
        <dbReference type="EMBL" id="RRT60019.1"/>
    </source>
</evidence>
<comment type="caution">
    <text evidence="2">The sequence shown here is derived from an EMBL/GenBank/DDBJ whole genome shotgun (WGS) entry which is preliminary data.</text>
</comment>
<feature type="region of interest" description="Disordered" evidence="1">
    <location>
        <begin position="80"/>
        <end position="160"/>
    </location>
</feature>
<reference evidence="2 3" key="1">
    <citation type="journal article" date="2014" name="Agronomy (Basel)">
        <title>A Draft Genome Sequence for Ensete ventricosum, the Drought-Tolerant Tree Against Hunger.</title>
        <authorList>
            <person name="Harrison J."/>
            <person name="Moore K.A."/>
            <person name="Paszkiewicz K."/>
            <person name="Jones T."/>
            <person name="Grant M."/>
            <person name="Ambacheew D."/>
            <person name="Muzemil S."/>
            <person name="Studholme D.J."/>
        </authorList>
    </citation>
    <scope>NUCLEOTIDE SEQUENCE [LARGE SCALE GENOMIC DNA]</scope>
</reference>
<gene>
    <name evidence="2" type="ORF">B296_00030442</name>
</gene>
<feature type="compositionally biased region" description="Low complexity" evidence="1">
    <location>
        <begin position="132"/>
        <end position="143"/>
    </location>
</feature>
<feature type="compositionally biased region" description="Basic residues" evidence="1">
    <location>
        <begin position="103"/>
        <end position="113"/>
    </location>
</feature>
<name>A0A426Z7R9_ENSVE</name>
<protein>
    <submittedName>
        <fullName evidence="2">Uncharacterized protein</fullName>
    </submittedName>
</protein>
<dbReference type="AlphaFoldDB" id="A0A426Z7R9"/>
<sequence>MVNGHDNPSRGFPFCTNAFQLLEARSARTSTVKNWLPDVQELWCTGKRKISSHKILSVLHTIHVKMQLQFKNYFKRNSNASTETKHVTNKQKYQEAGSAYATRNRRWRRRRWPSKPSEPWPPRSDLAASPWPSSFRPPARSLRPAPPRPANPKTIDRTAQEDWGFLLQTLERRLEGARLARERSSPLRRCSGRL</sequence>
<dbReference type="EMBL" id="AMZH03007964">
    <property type="protein sequence ID" value="RRT60019.1"/>
    <property type="molecule type" value="Genomic_DNA"/>
</dbReference>